<feature type="transmembrane region" description="Helical" evidence="1">
    <location>
        <begin position="168"/>
        <end position="195"/>
    </location>
</feature>
<organism evidence="2">
    <name type="scientific">Xenorhabdus bovienii str. puntauvense</name>
    <dbReference type="NCBI Taxonomy" id="1398201"/>
    <lineage>
        <taxon>Bacteria</taxon>
        <taxon>Pseudomonadati</taxon>
        <taxon>Pseudomonadota</taxon>
        <taxon>Gammaproteobacteria</taxon>
        <taxon>Enterobacterales</taxon>
        <taxon>Morganellaceae</taxon>
        <taxon>Xenorhabdus</taxon>
    </lineage>
</organism>
<keyword evidence="1" id="KW-1133">Transmembrane helix</keyword>
<feature type="transmembrane region" description="Helical" evidence="1">
    <location>
        <begin position="115"/>
        <end position="148"/>
    </location>
</feature>
<evidence type="ECO:0000256" key="1">
    <source>
        <dbReference type="SAM" id="Phobius"/>
    </source>
</evidence>
<feature type="transmembrane region" description="Helical" evidence="1">
    <location>
        <begin position="215"/>
        <end position="248"/>
    </location>
</feature>
<protein>
    <recommendedName>
        <fullName evidence="3">Transmembrane protein</fullName>
    </recommendedName>
</protein>
<sequence>MDNQNINFNSGEKNVSLTKEKSTFIPGGRAVGAGAATEWIGNAWKMVKAKPMMWILLTLIYSFIIMAFQFIPFVSLFAALFGSVFIAGFIAAAEKQRTTGNFEIDLLFHGFKNKFGSLVAVGGLSLGIYLLGVIAAVIIGGSSIYQLILDSQYANSDPTLLLDSLSSIMLALVVITIFSVVSLAFSWFAPALIIINDLKFGEAVSMSLSAVKKNLFGGFLFFLLMGILFGVSTIPLFLGFIITMPIYMATFYTTYRSIFYAEEVKEQKSSLIS</sequence>
<proteinExistence type="predicted"/>
<dbReference type="Proteomes" id="UP000028511">
    <property type="component" value="Unassembled WGS sequence"/>
</dbReference>
<reference evidence="2" key="1">
    <citation type="submission" date="2013-07" db="EMBL/GenBank/DDBJ databases">
        <title>Sub-species coevolution in mutualistic symbiosis.</title>
        <authorList>
            <person name="Murfin K."/>
            <person name="Klassen J."/>
            <person name="Lee M."/>
            <person name="Forst S."/>
            <person name="Stock P."/>
            <person name="Goodrich-Blair H."/>
        </authorList>
    </citation>
    <scope>NUCLEOTIDE SEQUENCE [LARGE SCALE GENOMIC DNA]</scope>
    <source>
        <strain evidence="2">Puntauvense</strain>
    </source>
</reference>
<feature type="transmembrane region" description="Helical" evidence="1">
    <location>
        <begin position="52"/>
        <end position="71"/>
    </location>
</feature>
<dbReference type="InterPro" id="IPR047798">
    <property type="entry name" value="BPSS1780-like"/>
</dbReference>
<dbReference type="HOGENOM" id="CLU_072075_1_0_6"/>
<accession>A0A077NJG3</accession>
<keyword evidence="1" id="KW-0472">Membrane</keyword>
<feature type="transmembrane region" description="Helical" evidence="1">
    <location>
        <begin position="77"/>
        <end position="94"/>
    </location>
</feature>
<dbReference type="NCBIfam" id="NF041043">
    <property type="entry name" value="BPSS1780_fam"/>
    <property type="match status" value="1"/>
</dbReference>
<gene>
    <name evidence="2" type="ORF">XBP1_2880073</name>
</gene>
<comment type="caution">
    <text evidence="2">The sequence shown here is derived from an EMBL/GenBank/DDBJ whole genome shotgun (WGS) entry which is preliminary data.</text>
</comment>
<keyword evidence="1" id="KW-0812">Transmembrane</keyword>
<evidence type="ECO:0008006" key="3">
    <source>
        <dbReference type="Google" id="ProtNLM"/>
    </source>
</evidence>
<dbReference type="AlphaFoldDB" id="A0A077NJG3"/>
<name>A0A077NJG3_XENBV</name>
<dbReference type="RefSeq" id="WP_038206326.1">
    <property type="nucleotide sequence ID" value="NZ_CAWLWN010000244.1"/>
</dbReference>
<evidence type="ECO:0000313" key="2">
    <source>
        <dbReference type="EMBL" id="CDG97970.1"/>
    </source>
</evidence>
<dbReference type="EMBL" id="CBSW010000210">
    <property type="protein sequence ID" value="CDG97970.1"/>
    <property type="molecule type" value="Genomic_DNA"/>
</dbReference>